<proteinExistence type="predicted"/>
<protein>
    <submittedName>
        <fullName evidence="1">Uncharacterized protein</fullName>
    </submittedName>
</protein>
<comment type="caution">
    <text evidence="1">The sequence shown here is derived from an EMBL/GenBank/DDBJ whole genome shotgun (WGS) entry which is preliminary data.</text>
</comment>
<keyword evidence="2" id="KW-1185">Reference proteome</keyword>
<dbReference type="EMBL" id="JBHUGZ010000001">
    <property type="protein sequence ID" value="MFD1981492.1"/>
    <property type="molecule type" value="Genomic_DNA"/>
</dbReference>
<gene>
    <name evidence="1" type="ORF">ACFSOZ_02065</name>
</gene>
<evidence type="ECO:0000313" key="2">
    <source>
        <dbReference type="Proteomes" id="UP001597405"/>
    </source>
</evidence>
<dbReference type="Proteomes" id="UP001597405">
    <property type="component" value="Unassembled WGS sequence"/>
</dbReference>
<accession>A0ABW4U4K6</accession>
<name>A0ABW4U4K6_9HYPH</name>
<evidence type="ECO:0000313" key="1">
    <source>
        <dbReference type="EMBL" id="MFD1981492.1"/>
    </source>
</evidence>
<sequence length="59" mass="5970">MADRGIATTPAPPVDCALTIDVGQNQHVDGSTGLNGEQIAAGYGIQIDDGASVFVLAQE</sequence>
<reference evidence="2" key="1">
    <citation type="journal article" date="2019" name="Int. J. Syst. Evol. Microbiol.">
        <title>The Global Catalogue of Microorganisms (GCM) 10K type strain sequencing project: providing services to taxonomists for standard genome sequencing and annotation.</title>
        <authorList>
            <consortium name="The Broad Institute Genomics Platform"/>
            <consortium name="The Broad Institute Genome Sequencing Center for Infectious Disease"/>
            <person name="Wu L."/>
            <person name="Ma J."/>
        </authorList>
    </citation>
    <scope>NUCLEOTIDE SEQUENCE [LARGE SCALE GENOMIC DNA]</scope>
    <source>
        <strain evidence="2">CGMCC 1.16225</strain>
    </source>
</reference>
<organism evidence="1 2">
    <name type="scientific">Mesorhizobium newzealandense</name>
    <dbReference type="NCBI Taxonomy" id="1300302"/>
    <lineage>
        <taxon>Bacteria</taxon>
        <taxon>Pseudomonadati</taxon>
        <taxon>Pseudomonadota</taxon>
        <taxon>Alphaproteobacteria</taxon>
        <taxon>Hyphomicrobiales</taxon>
        <taxon>Phyllobacteriaceae</taxon>
        <taxon>Mesorhizobium</taxon>
    </lineage>
</organism>
<dbReference type="RefSeq" id="WP_379092991.1">
    <property type="nucleotide sequence ID" value="NZ_JBHUGZ010000001.1"/>
</dbReference>